<reference evidence="1" key="1">
    <citation type="submission" date="2020-08" db="EMBL/GenBank/DDBJ databases">
        <title>Sequencing the genomes of 1000 actinobacteria strains.</title>
        <authorList>
            <person name="Klenk H.-P."/>
        </authorList>
    </citation>
    <scope>NUCLEOTIDE SEQUENCE</scope>
    <source>
        <strain evidence="1">DSM 10695</strain>
    </source>
</reference>
<name>A0A923E7F9_9ACTO</name>
<dbReference type="RefSeq" id="WP_184454262.1">
    <property type="nucleotide sequence ID" value="NZ_JACHMK010000001.1"/>
</dbReference>
<dbReference type="EMBL" id="JACHMK010000001">
    <property type="protein sequence ID" value="MBB6335727.1"/>
    <property type="molecule type" value="Genomic_DNA"/>
</dbReference>
<evidence type="ECO:0008006" key="3">
    <source>
        <dbReference type="Google" id="ProtNLM"/>
    </source>
</evidence>
<evidence type="ECO:0000313" key="2">
    <source>
        <dbReference type="Proteomes" id="UP000617426"/>
    </source>
</evidence>
<dbReference type="AlphaFoldDB" id="A0A923E7F9"/>
<gene>
    <name evidence="1" type="ORF">HD592_002292</name>
</gene>
<protein>
    <recommendedName>
        <fullName evidence="3">Oxidoreductase</fullName>
    </recommendedName>
</protein>
<organism evidence="1 2">
    <name type="scientific">Schaalia hyovaginalis</name>
    <dbReference type="NCBI Taxonomy" id="29316"/>
    <lineage>
        <taxon>Bacteria</taxon>
        <taxon>Bacillati</taxon>
        <taxon>Actinomycetota</taxon>
        <taxon>Actinomycetes</taxon>
        <taxon>Actinomycetales</taxon>
        <taxon>Actinomycetaceae</taxon>
        <taxon>Schaalia</taxon>
    </lineage>
</organism>
<keyword evidence="2" id="KW-1185">Reference proteome</keyword>
<comment type="caution">
    <text evidence="1">The sequence shown here is derived from an EMBL/GenBank/DDBJ whole genome shotgun (WGS) entry which is preliminary data.</text>
</comment>
<evidence type="ECO:0000313" key="1">
    <source>
        <dbReference type="EMBL" id="MBB6335727.1"/>
    </source>
</evidence>
<dbReference type="Proteomes" id="UP000617426">
    <property type="component" value="Unassembled WGS sequence"/>
</dbReference>
<proteinExistence type="predicted"/>
<sequence>MTIDALIDPDPRLLADAMRIPDALRACEEAHAALARLRFHEGLRRGWEEARAEAAVREAAAVALMEGARTTVDEVRLAGPMGGWTPGADPAMDWAIGAWRAQVGLAARFPALNSRTPALVRPRALPALLAALHRDSCSGLVESGRAGVADVAMPKSADALRTALAYADALAPAIARAAAVSAHFRFRGVFAPGSAAVGQGLARWILVDQGVDPSGVAVVSALDATDRAGASEALAGWALADRKGVARWIVRFARSVEYGARIGADIALRVQAGRLG</sequence>
<accession>A0A923E7F9</accession>